<organism evidence="3">
    <name type="scientific">marine metagenome</name>
    <dbReference type="NCBI Taxonomy" id="408172"/>
    <lineage>
        <taxon>unclassified sequences</taxon>
        <taxon>metagenomes</taxon>
        <taxon>ecological metagenomes</taxon>
    </lineage>
</organism>
<dbReference type="Gene3D" id="3.40.50.720">
    <property type="entry name" value="NAD(P)-binding Rossmann-like Domain"/>
    <property type="match status" value="1"/>
</dbReference>
<evidence type="ECO:0000256" key="2">
    <source>
        <dbReference type="ARBA" id="ARBA00023002"/>
    </source>
</evidence>
<reference evidence="3" key="1">
    <citation type="submission" date="2018-05" db="EMBL/GenBank/DDBJ databases">
        <authorList>
            <person name="Lanie J.A."/>
            <person name="Ng W.-L."/>
            <person name="Kazmierczak K.M."/>
            <person name="Andrzejewski T.M."/>
            <person name="Davidsen T.M."/>
            <person name="Wayne K.J."/>
            <person name="Tettelin H."/>
            <person name="Glass J.I."/>
            <person name="Rusch D."/>
            <person name="Podicherti R."/>
            <person name="Tsui H.-C.T."/>
            <person name="Winkler M.E."/>
        </authorList>
    </citation>
    <scope>NUCLEOTIDE SEQUENCE</scope>
</reference>
<dbReference type="PANTHER" id="PTHR24321:SF8">
    <property type="entry name" value="ESTRADIOL 17-BETA-DEHYDROGENASE 8-RELATED"/>
    <property type="match status" value="1"/>
</dbReference>
<dbReference type="CDD" id="cd05233">
    <property type="entry name" value="SDR_c"/>
    <property type="match status" value="1"/>
</dbReference>
<comment type="similarity">
    <text evidence="1">Belongs to the short-chain dehydrogenases/reductases (SDR) family.</text>
</comment>
<gene>
    <name evidence="3" type="ORF">METZ01_LOCUS321999</name>
</gene>
<protein>
    <submittedName>
        <fullName evidence="3">Uncharacterized protein</fullName>
    </submittedName>
</protein>
<evidence type="ECO:0000256" key="1">
    <source>
        <dbReference type="ARBA" id="ARBA00006484"/>
    </source>
</evidence>
<dbReference type="EMBL" id="UINC01105307">
    <property type="protein sequence ID" value="SVC69145.1"/>
    <property type="molecule type" value="Genomic_DNA"/>
</dbReference>
<sequence length="135" mass="15473">YWDEVNNITLKTAFILSKFVWRKMLKKKNGVIIFVSSRAGIEGFKDESAYCAAKHGLEGLMKSLSIEGAEKGIQVFSITPGMFINTPMSHQNYTEEYKKKWIDPIFLAPAFLKLAKREYKNLSGHHLNAWELSNQ</sequence>
<name>A0A382P958_9ZZZZ</name>
<keyword evidence="2" id="KW-0560">Oxidoreductase</keyword>
<dbReference type="GO" id="GO:0016491">
    <property type="term" value="F:oxidoreductase activity"/>
    <property type="evidence" value="ECO:0007669"/>
    <property type="project" value="UniProtKB-KW"/>
</dbReference>
<dbReference type="PRINTS" id="PR00081">
    <property type="entry name" value="GDHRDH"/>
</dbReference>
<dbReference type="Pfam" id="PF00106">
    <property type="entry name" value="adh_short"/>
    <property type="match status" value="1"/>
</dbReference>
<dbReference type="PROSITE" id="PS00061">
    <property type="entry name" value="ADH_SHORT"/>
    <property type="match status" value="1"/>
</dbReference>
<dbReference type="InterPro" id="IPR036291">
    <property type="entry name" value="NAD(P)-bd_dom_sf"/>
</dbReference>
<dbReference type="InterPro" id="IPR020904">
    <property type="entry name" value="Sc_DH/Rdtase_CS"/>
</dbReference>
<proteinExistence type="inferred from homology"/>
<dbReference type="SUPFAM" id="SSF51735">
    <property type="entry name" value="NAD(P)-binding Rossmann-fold domains"/>
    <property type="match status" value="1"/>
</dbReference>
<feature type="non-terminal residue" evidence="3">
    <location>
        <position position="1"/>
    </location>
</feature>
<accession>A0A382P958</accession>
<dbReference type="AlphaFoldDB" id="A0A382P958"/>
<dbReference type="PANTHER" id="PTHR24321">
    <property type="entry name" value="DEHYDROGENASES, SHORT CHAIN"/>
    <property type="match status" value="1"/>
</dbReference>
<dbReference type="InterPro" id="IPR002347">
    <property type="entry name" value="SDR_fam"/>
</dbReference>
<evidence type="ECO:0000313" key="3">
    <source>
        <dbReference type="EMBL" id="SVC69145.1"/>
    </source>
</evidence>